<sequence>MNSQDHSLPDSPSRIPHRRKEGLPPAGDVTACIEKENVSGKNQEAQGYPTFVITPIFTGGIISTISRV</sequence>
<dbReference type="AlphaFoldDB" id="A0A5B9QT54"/>
<protein>
    <submittedName>
        <fullName evidence="2">Uncharacterized protein</fullName>
    </submittedName>
</protein>
<name>A0A5B9QT54_9BACT</name>
<dbReference type="KEGG" id="bgok:Pr1d_46320"/>
<organism evidence="2 3">
    <name type="scientific">Bythopirellula goksoeyrii</name>
    <dbReference type="NCBI Taxonomy" id="1400387"/>
    <lineage>
        <taxon>Bacteria</taxon>
        <taxon>Pseudomonadati</taxon>
        <taxon>Planctomycetota</taxon>
        <taxon>Planctomycetia</taxon>
        <taxon>Pirellulales</taxon>
        <taxon>Lacipirellulaceae</taxon>
        <taxon>Bythopirellula</taxon>
    </lineage>
</organism>
<evidence type="ECO:0000313" key="3">
    <source>
        <dbReference type="Proteomes" id="UP000323917"/>
    </source>
</evidence>
<evidence type="ECO:0000313" key="2">
    <source>
        <dbReference type="EMBL" id="QEG37291.1"/>
    </source>
</evidence>
<dbReference type="RefSeq" id="WP_148075546.1">
    <property type="nucleotide sequence ID" value="NZ_CP042913.1"/>
</dbReference>
<dbReference type="Proteomes" id="UP000323917">
    <property type="component" value="Chromosome"/>
</dbReference>
<proteinExistence type="predicted"/>
<evidence type="ECO:0000256" key="1">
    <source>
        <dbReference type="SAM" id="MobiDB-lite"/>
    </source>
</evidence>
<accession>A0A5B9QT54</accession>
<keyword evidence="3" id="KW-1185">Reference proteome</keyword>
<dbReference type="EMBL" id="CP042913">
    <property type="protein sequence ID" value="QEG37291.1"/>
    <property type="molecule type" value="Genomic_DNA"/>
</dbReference>
<gene>
    <name evidence="2" type="ORF">Pr1d_46320</name>
</gene>
<feature type="region of interest" description="Disordered" evidence="1">
    <location>
        <begin position="1"/>
        <end position="29"/>
    </location>
</feature>
<reference evidence="2 3" key="1">
    <citation type="submission" date="2019-08" db="EMBL/GenBank/DDBJ databases">
        <title>Deep-cultivation of Planctomycetes and their phenomic and genomic characterization uncovers novel biology.</title>
        <authorList>
            <person name="Wiegand S."/>
            <person name="Jogler M."/>
            <person name="Boedeker C."/>
            <person name="Pinto D."/>
            <person name="Vollmers J."/>
            <person name="Rivas-Marin E."/>
            <person name="Kohn T."/>
            <person name="Peeters S.H."/>
            <person name="Heuer A."/>
            <person name="Rast P."/>
            <person name="Oberbeckmann S."/>
            <person name="Bunk B."/>
            <person name="Jeske O."/>
            <person name="Meyerdierks A."/>
            <person name="Storesund J.E."/>
            <person name="Kallscheuer N."/>
            <person name="Luecker S."/>
            <person name="Lage O.M."/>
            <person name="Pohl T."/>
            <person name="Merkel B.J."/>
            <person name="Hornburger P."/>
            <person name="Mueller R.-W."/>
            <person name="Bruemmer F."/>
            <person name="Labrenz M."/>
            <person name="Spormann A.M."/>
            <person name="Op den Camp H."/>
            <person name="Overmann J."/>
            <person name="Amann R."/>
            <person name="Jetten M.S.M."/>
            <person name="Mascher T."/>
            <person name="Medema M.H."/>
            <person name="Devos D.P."/>
            <person name="Kaster A.-K."/>
            <person name="Ovreas L."/>
            <person name="Rohde M."/>
            <person name="Galperin M.Y."/>
            <person name="Jogler C."/>
        </authorList>
    </citation>
    <scope>NUCLEOTIDE SEQUENCE [LARGE SCALE GENOMIC DNA]</scope>
    <source>
        <strain evidence="2 3">Pr1d</strain>
    </source>
</reference>